<dbReference type="Proteomes" id="UP000037953">
    <property type="component" value="Unassembled WGS sequence"/>
</dbReference>
<comment type="caution">
    <text evidence="1">The sequence shown here is derived from an EMBL/GenBank/DDBJ whole genome shotgun (WGS) entry which is preliminary data.</text>
</comment>
<dbReference type="EMBL" id="LJOD01000001">
    <property type="protein sequence ID" value="KPE52795.1"/>
    <property type="molecule type" value="Genomic_DNA"/>
</dbReference>
<proteinExistence type="predicted"/>
<evidence type="ECO:0000313" key="2">
    <source>
        <dbReference type="Proteomes" id="UP000037953"/>
    </source>
</evidence>
<reference evidence="2" key="2">
    <citation type="submission" date="2015-09" db="EMBL/GenBank/DDBJ databases">
        <title>Draft genome sequence of a multidrug-resistant Chryseobacterium indologenes isolate from Malaysia.</title>
        <authorList>
            <person name="Yu C.Y."/>
            <person name="Ang G.Y."/>
            <person name="Chan K.-G."/>
        </authorList>
    </citation>
    <scope>NUCLEOTIDE SEQUENCE [LARGE SCALE GENOMIC DNA]</scope>
    <source>
        <strain evidence="2">CI_885</strain>
    </source>
</reference>
<reference evidence="1 2" key="1">
    <citation type="journal article" date="2015" name="Genom Data">
        <title>Draft genome sequence of a multidrug-resistant Chryseobacterium indologenes isolate from Malaysia.</title>
        <authorList>
            <person name="Yu C.Y."/>
            <person name="Ang G.Y."/>
            <person name="Cheng H.J."/>
            <person name="Cheong Y.M."/>
            <person name="Yin W.F."/>
            <person name="Chan K.G."/>
        </authorList>
    </citation>
    <scope>NUCLEOTIDE SEQUENCE [LARGE SCALE GENOMIC DNA]</scope>
    <source>
        <strain evidence="1 2">CI_885</strain>
    </source>
</reference>
<dbReference type="OrthoDB" id="677818at2"/>
<organism evidence="1 2">
    <name type="scientific">Chryseobacterium indologenes</name>
    <name type="common">Flavobacterium indologenes</name>
    <dbReference type="NCBI Taxonomy" id="253"/>
    <lineage>
        <taxon>Bacteria</taxon>
        <taxon>Pseudomonadati</taxon>
        <taxon>Bacteroidota</taxon>
        <taxon>Flavobacteriia</taxon>
        <taxon>Flavobacteriales</taxon>
        <taxon>Weeksellaceae</taxon>
        <taxon>Chryseobacterium group</taxon>
        <taxon>Chryseobacterium</taxon>
    </lineage>
</organism>
<sequence>MKVLHFLVIGKNQEILDVLKRIIENNEGWTAEIQSDEEHSYAYIKENDVDIVLLSSGLEEQFEKDIKVFCGNLDKKVNVIEHYGGGSGLLKNEVYSLFPNLQT</sequence>
<name>A0A0N1KTX9_CHRID</name>
<accession>A0A0N1KTX9</accession>
<dbReference type="PATRIC" id="fig|253.9.peg.424"/>
<gene>
    <name evidence="1" type="ORF">AOB46_02020</name>
</gene>
<evidence type="ECO:0000313" key="1">
    <source>
        <dbReference type="EMBL" id="KPE52795.1"/>
    </source>
</evidence>
<protein>
    <submittedName>
        <fullName evidence="1">Uncharacterized protein</fullName>
    </submittedName>
</protein>
<dbReference type="RefSeq" id="WP_062696360.1">
    <property type="nucleotide sequence ID" value="NZ_LJOD01000001.1"/>
</dbReference>
<dbReference type="AlphaFoldDB" id="A0A0N1KTX9"/>